<dbReference type="InterPro" id="IPR011701">
    <property type="entry name" value="MFS"/>
</dbReference>
<feature type="transmembrane region" description="Helical" evidence="27">
    <location>
        <begin position="489"/>
        <end position="515"/>
    </location>
</feature>
<evidence type="ECO:0000256" key="15">
    <source>
        <dbReference type="ARBA" id="ARBA00050101"/>
    </source>
</evidence>
<dbReference type="GO" id="GO:0015293">
    <property type="term" value="F:symporter activity"/>
    <property type="evidence" value="ECO:0007669"/>
    <property type="project" value="UniProtKB-KW"/>
</dbReference>
<sequence>MSSPRSPERTIRTPNGSVSYYYYDQSPRRSTGERTNQVTRSPKSSPEHNRTYETKTYYNEGENEASRSPKRGPGSGNVYSTSRGKRSHLSGEERRSPRRVIHKQLSNSIALPIIPDKRLTVEEHLSRRLSNSIAFEGIFESEKNNKNNGDKKTRKNNNDKIENGNSKPVEEEEVSLDDTKNSKNTTKGANDSSASDSTPTNIDETGENAKLLSVRRIGTPERDRKPGTSAGADSTSSSINDAEAPDVFLPKRYILAIMMFMGFVNMYAVRVNLNVAIGAMVNNHTVVKNGVAITVAPEFNWSSRLQGVVLGSFYYGYMFLQIPGGYFALKFGGTRIFGVGVLLASILTIFTPIATRYSVWALVVLRILEGLVLGVMLPCNHQIWASWAPLPERTTLVTIALAGMNVGTVVTMPLTGLLTKYGFDGGWASVFYCFGLFGIVWYILWFLVVHSTPATHPTISKKERQYIENHTVPRKSTNIPWCTMLSSKAVWAVIIGNITNDWGLYTILICLPIFLMDIMKFDIQTMGFIASLPFLLKAIVGPLGGVIADLLRYKYMSTINVRRLFFALGSISAAILIVVTGYSHSPIIAVVSMCLGVAMSGLLHSGYEVNILDIAPGLSGIVMGITNTAGTTTGFLSPLFVGFMTENKLRSEWIVVFWLTFFIYVIGTILYCLMLSGEAQHWSMDDEDEEARDNM</sequence>
<evidence type="ECO:0000256" key="1">
    <source>
        <dbReference type="ARBA" id="ARBA00004432"/>
    </source>
</evidence>
<dbReference type="Gene3D" id="1.20.1250.20">
    <property type="entry name" value="MFS general substrate transporter like domains"/>
    <property type="match status" value="2"/>
</dbReference>
<feature type="transmembrane region" description="Helical" evidence="27">
    <location>
        <begin position="527"/>
        <end position="551"/>
    </location>
</feature>
<feature type="compositionally biased region" description="Polar residues" evidence="26">
    <location>
        <begin position="33"/>
        <end position="44"/>
    </location>
</feature>
<dbReference type="FunFam" id="1.20.1250.20:FF:000003">
    <property type="entry name" value="Solute carrier family 17 member 3"/>
    <property type="match status" value="1"/>
</dbReference>
<feature type="compositionally biased region" description="Basic and acidic residues" evidence="26">
    <location>
        <begin position="1"/>
        <end position="11"/>
    </location>
</feature>
<feature type="transmembrane region" description="Helical" evidence="27">
    <location>
        <begin position="308"/>
        <end position="329"/>
    </location>
</feature>
<name>A0A7M5VBT8_9CNID</name>
<feature type="transmembrane region" description="Helical" evidence="27">
    <location>
        <begin position="360"/>
        <end position="383"/>
    </location>
</feature>
<feature type="transmembrane region" description="Helical" evidence="27">
    <location>
        <begin position="653"/>
        <end position="674"/>
    </location>
</feature>
<evidence type="ECO:0000256" key="2">
    <source>
        <dbReference type="ARBA" id="ARBA00004554"/>
    </source>
</evidence>
<feature type="region of interest" description="Disordered" evidence="26">
    <location>
        <begin position="142"/>
        <end position="238"/>
    </location>
</feature>
<keyword evidence="30" id="KW-1185">Reference proteome</keyword>
<dbReference type="InterPro" id="IPR050382">
    <property type="entry name" value="MFS_Na/Anion_cotransporter"/>
</dbReference>
<keyword evidence="14" id="KW-0968">Cytoplasmic vesicle</keyword>
<feature type="transmembrane region" description="Helical" evidence="27">
    <location>
        <begin position="563"/>
        <end position="581"/>
    </location>
</feature>
<comment type="subcellular location">
    <subcellularLocation>
        <location evidence="2">Basolateral cell membrane</location>
        <topology evidence="2">Multi-pass membrane protein</topology>
    </subcellularLocation>
    <subcellularLocation>
        <location evidence="3">Cytoplasmic vesicle</location>
        <location evidence="3">Secretory vesicle membrane</location>
        <topology evidence="3">Multi-pass membrane protein</topology>
    </subcellularLocation>
    <subcellularLocation>
        <location evidence="1">Cytoplasmic vesicle</location>
        <location evidence="1">Secretory vesicle</location>
        <location evidence="1">Synaptic vesicle membrane</location>
    </subcellularLocation>
    <subcellularLocation>
        <location evidence="4">Lysosome membrane</location>
    </subcellularLocation>
</comment>
<feature type="compositionally biased region" description="Low complexity" evidence="26">
    <location>
        <begin position="227"/>
        <end position="238"/>
    </location>
</feature>
<organism evidence="29 30">
    <name type="scientific">Clytia hemisphaerica</name>
    <dbReference type="NCBI Taxonomy" id="252671"/>
    <lineage>
        <taxon>Eukaryota</taxon>
        <taxon>Metazoa</taxon>
        <taxon>Cnidaria</taxon>
        <taxon>Hydrozoa</taxon>
        <taxon>Hydroidolina</taxon>
        <taxon>Leptothecata</taxon>
        <taxon>Obeliida</taxon>
        <taxon>Clytiidae</taxon>
        <taxon>Clytia</taxon>
    </lineage>
</organism>
<feature type="compositionally biased region" description="Basic and acidic residues" evidence="26">
    <location>
        <begin position="142"/>
        <end position="162"/>
    </location>
</feature>
<evidence type="ECO:0000256" key="27">
    <source>
        <dbReference type="SAM" id="Phobius"/>
    </source>
</evidence>
<keyword evidence="8" id="KW-0769">Symport</keyword>
<keyword evidence="6" id="KW-1003">Cell membrane</keyword>
<evidence type="ECO:0000256" key="3">
    <source>
        <dbReference type="ARBA" id="ARBA00004638"/>
    </source>
</evidence>
<dbReference type="InterPro" id="IPR036259">
    <property type="entry name" value="MFS_trans_sf"/>
</dbReference>
<dbReference type="OrthoDB" id="2985014at2759"/>
<protein>
    <recommendedName>
        <fullName evidence="22">Sialin</fullName>
    </recommendedName>
    <alternativeName>
        <fullName evidence="25">H(+)/nitrate cotransporter</fullName>
    </alternativeName>
    <alternativeName>
        <fullName evidence="23">H(+)/sialic acid cotransporter</fullName>
    </alternativeName>
    <alternativeName>
        <fullName evidence="24">Vesicular excitatory amino acid transporter</fullName>
    </alternativeName>
</protein>
<dbReference type="GO" id="GO:0005765">
    <property type="term" value="C:lysosomal membrane"/>
    <property type="evidence" value="ECO:0007669"/>
    <property type="project" value="UniProtKB-SubCell"/>
</dbReference>
<evidence type="ECO:0000256" key="23">
    <source>
        <dbReference type="ARBA" id="ARBA00080244"/>
    </source>
</evidence>
<evidence type="ECO:0000313" key="29">
    <source>
        <dbReference type="EnsemblMetazoa" id="CLYHEMP011220.1"/>
    </source>
</evidence>
<evidence type="ECO:0000256" key="11">
    <source>
        <dbReference type="ARBA" id="ARBA00023136"/>
    </source>
</evidence>
<evidence type="ECO:0000256" key="4">
    <source>
        <dbReference type="ARBA" id="ARBA00004656"/>
    </source>
</evidence>
<dbReference type="InterPro" id="IPR020846">
    <property type="entry name" value="MFS_dom"/>
</dbReference>
<reference evidence="29" key="1">
    <citation type="submission" date="2021-01" db="UniProtKB">
        <authorList>
            <consortium name="EnsemblMetazoa"/>
        </authorList>
    </citation>
    <scope>IDENTIFICATION</scope>
</reference>
<keyword evidence="10" id="KW-0770">Synapse</keyword>
<feature type="transmembrane region" description="Helical" evidence="27">
    <location>
        <begin position="587"/>
        <end position="606"/>
    </location>
</feature>
<comment type="catalytic activity">
    <reaction evidence="18">
        <text>N-acetyl-L-aspartyl-L-glutamate(out) = N-acetyl-L-aspartyl-L-glutamate(in)</text>
        <dbReference type="Rhea" id="RHEA:72599"/>
        <dbReference type="ChEBI" id="CHEBI:76931"/>
    </reaction>
    <physiologicalReaction direction="left-to-right" evidence="18">
        <dbReference type="Rhea" id="RHEA:72600"/>
    </physiologicalReaction>
</comment>
<comment type="catalytic activity">
    <reaction evidence="16">
        <text>L-aspartate(out) = L-aspartate(in)</text>
        <dbReference type="Rhea" id="RHEA:66332"/>
        <dbReference type="ChEBI" id="CHEBI:29991"/>
    </reaction>
    <physiologicalReaction direction="left-to-right" evidence="16">
        <dbReference type="Rhea" id="RHEA:66333"/>
    </physiologicalReaction>
</comment>
<evidence type="ECO:0000256" key="9">
    <source>
        <dbReference type="ARBA" id="ARBA00022989"/>
    </source>
</evidence>
<dbReference type="FunFam" id="1.20.1250.20:FF:000067">
    <property type="entry name" value="sialin isoform X2"/>
    <property type="match status" value="1"/>
</dbReference>
<dbReference type="GeneID" id="136803731"/>
<evidence type="ECO:0000256" key="25">
    <source>
        <dbReference type="ARBA" id="ARBA00081925"/>
    </source>
</evidence>
<comment type="function">
    <text evidence="21">Receptor for CM101, a polysaccharide produced by group B Streptococcus with antipathoangiogenic properties.</text>
</comment>
<dbReference type="AlphaFoldDB" id="A0A7M5VBT8"/>
<evidence type="ECO:0000256" key="10">
    <source>
        <dbReference type="ARBA" id="ARBA00023018"/>
    </source>
</evidence>
<keyword evidence="11 27" id="KW-0472">Membrane</keyword>
<keyword evidence="7 27" id="KW-0812">Transmembrane</keyword>
<evidence type="ECO:0000313" key="30">
    <source>
        <dbReference type="Proteomes" id="UP000594262"/>
    </source>
</evidence>
<evidence type="ECO:0000256" key="12">
    <source>
        <dbReference type="ARBA" id="ARBA00023180"/>
    </source>
</evidence>
<feature type="transmembrane region" description="Helical" evidence="27">
    <location>
        <begin position="395"/>
        <end position="414"/>
    </location>
</feature>
<feature type="compositionally biased region" description="Polar residues" evidence="26">
    <location>
        <begin position="182"/>
        <end position="203"/>
    </location>
</feature>
<dbReference type="CDD" id="cd17318">
    <property type="entry name" value="MFS_SLC17"/>
    <property type="match status" value="1"/>
</dbReference>
<evidence type="ECO:0000256" key="6">
    <source>
        <dbReference type="ARBA" id="ARBA00022475"/>
    </source>
</evidence>
<evidence type="ECO:0000256" key="8">
    <source>
        <dbReference type="ARBA" id="ARBA00022847"/>
    </source>
</evidence>
<accession>A0A7M5VBT8</accession>
<keyword evidence="12" id="KW-0325">Glycoprotein</keyword>
<proteinExistence type="predicted"/>
<comment type="catalytic activity">
    <reaction evidence="20">
        <text>D-glucuronate(out) + H(+)(out) = D-glucuronate(in) + H(+)(in)</text>
        <dbReference type="Rhea" id="RHEA:72591"/>
        <dbReference type="ChEBI" id="CHEBI:15378"/>
        <dbReference type="ChEBI" id="CHEBI:58720"/>
    </reaction>
    <physiologicalReaction direction="left-to-right" evidence="20">
        <dbReference type="Rhea" id="RHEA:72592"/>
    </physiologicalReaction>
</comment>
<dbReference type="RefSeq" id="XP_066916551.1">
    <property type="nucleotide sequence ID" value="XM_067060450.1"/>
</dbReference>
<evidence type="ECO:0000256" key="7">
    <source>
        <dbReference type="ARBA" id="ARBA00022692"/>
    </source>
</evidence>
<feature type="transmembrane region" description="Helical" evidence="27">
    <location>
        <begin position="253"/>
        <end position="273"/>
    </location>
</feature>
<dbReference type="GO" id="GO:0030672">
    <property type="term" value="C:synaptic vesicle membrane"/>
    <property type="evidence" value="ECO:0007669"/>
    <property type="project" value="UniProtKB-SubCell"/>
</dbReference>
<evidence type="ECO:0000256" key="5">
    <source>
        <dbReference type="ARBA" id="ARBA00022448"/>
    </source>
</evidence>
<evidence type="ECO:0000256" key="24">
    <source>
        <dbReference type="ARBA" id="ARBA00081195"/>
    </source>
</evidence>
<evidence type="ECO:0000256" key="14">
    <source>
        <dbReference type="ARBA" id="ARBA00023329"/>
    </source>
</evidence>
<keyword evidence="9 27" id="KW-1133">Transmembrane helix</keyword>
<dbReference type="EnsemblMetazoa" id="CLYHEMT011220.1">
    <property type="protein sequence ID" value="CLYHEMP011220.1"/>
    <property type="gene ID" value="CLYHEMG011220"/>
</dbReference>
<comment type="catalytic activity">
    <reaction evidence="17">
        <text>N-acetylneuraminate(in) + H(+)(in) = N-acetylneuraminate(out) + H(+)(out)</text>
        <dbReference type="Rhea" id="RHEA:28987"/>
        <dbReference type="ChEBI" id="CHEBI:15378"/>
        <dbReference type="ChEBI" id="CHEBI:35418"/>
    </reaction>
    <physiologicalReaction direction="right-to-left" evidence="17">
        <dbReference type="Rhea" id="RHEA:28989"/>
    </physiologicalReaction>
</comment>
<comment type="catalytic activity">
    <reaction evidence="15">
        <text>2 nitrate(out) + H(+)(out) = 2 nitrate(in) + H(+)(in)</text>
        <dbReference type="Rhea" id="RHEA:71539"/>
        <dbReference type="ChEBI" id="CHEBI:15378"/>
        <dbReference type="ChEBI" id="CHEBI:17632"/>
    </reaction>
    <physiologicalReaction direction="left-to-right" evidence="15">
        <dbReference type="Rhea" id="RHEA:71540"/>
    </physiologicalReaction>
</comment>
<evidence type="ECO:0000259" key="28">
    <source>
        <dbReference type="PROSITE" id="PS50850"/>
    </source>
</evidence>
<dbReference type="GO" id="GO:0016323">
    <property type="term" value="C:basolateral plasma membrane"/>
    <property type="evidence" value="ECO:0007669"/>
    <property type="project" value="UniProtKB-SubCell"/>
</dbReference>
<dbReference type="SUPFAM" id="SSF103473">
    <property type="entry name" value="MFS general substrate transporter"/>
    <property type="match status" value="1"/>
</dbReference>
<evidence type="ECO:0000256" key="22">
    <source>
        <dbReference type="ARBA" id="ARBA00069713"/>
    </source>
</evidence>
<evidence type="ECO:0000256" key="16">
    <source>
        <dbReference type="ARBA" id="ARBA00050554"/>
    </source>
</evidence>
<keyword evidence="5" id="KW-0813">Transport</keyword>
<evidence type="ECO:0000256" key="19">
    <source>
        <dbReference type="ARBA" id="ARBA00051447"/>
    </source>
</evidence>
<dbReference type="PANTHER" id="PTHR11662">
    <property type="entry name" value="SOLUTE CARRIER FAMILY 17"/>
    <property type="match status" value="1"/>
</dbReference>
<dbReference type="GO" id="GO:0046942">
    <property type="term" value="P:carboxylic acid transport"/>
    <property type="evidence" value="ECO:0007669"/>
    <property type="project" value="UniProtKB-ARBA"/>
</dbReference>
<evidence type="ECO:0000256" key="26">
    <source>
        <dbReference type="SAM" id="MobiDB-lite"/>
    </source>
</evidence>
<feature type="transmembrane region" description="Helical" evidence="27">
    <location>
        <begin position="426"/>
        <end position="448"/>
    </location>
</feature>
<dbReference type="Proteomes" id="UP000594262">
    <property type="component" value="Unplaced"/>
</dbReference>
<feature type="region of interest" description="Disordered" evidence="26">
    <location>
        <begin position="1"/>
        <end position="107"/>
    </location>
</feature>
<dbReference type="Pfam" id="PF07690">
    <property type="entry name" value="MFS_1"/>
    <property type="match status" value="1"/>
</dbReference>
<evidence type="ECO:0000256" key="17">
    <source>
        <dbReference type="ARBA" id="ARBA00050625"/>
    </source>
</evidence>
<evidence type="ECO:0000256" key="18">
    <source>
        <dbReference type="ARBA" id="ARBA00051403"/>
    </source>
</evidence>
<keyword evidence="13" id="KW-0458">Lysosome</keyword>
<feature type="domain" description="Major facilitator superfamily (MFS) profile" evidence="28">
    <location>
        <begin position="254"/>
        <end position="679"/>
    </location>
</feature>
<feature type="transmembrane region" description="Helical" evidence="27">
    <location>
        <begin position="336"/>
        <end position="354"/>
    </location>
</feature>
<dbReference type="PROSITE" id="PS50850">
    <property type="entry name" value="MFS"/>
    <property type="match status" value="1"/>
</dbReference>
<evidence type="ECO:0000256" key="20">
    <source>
        <dbReference type="ARBA" id="ARBA00051612"/>
    </source>
</evidence>
<dbReference type="PANTHER" id="PTHR11662:SF399">
    <property type="entry name" value="FI19708P1-RELATED"/>
    <property type="match status" value="1"/>
</dbReference>
<evidence type="ECO:0000256" key="13">
    <source>
        <dbReference type="ARBA" id="ARBA00023228"/>
    </source>
</evidence>
<evidence type="ECO:0000256" key="21">
    <source>
        <dbReference type="ARBA" id="ARBA00056891"/>
    </source>
</evidence>
<comment type="catalytic activity">
    <reaction evidence="19">
        <text>L-glutamate(out) = L-glutamate(in)</text>
        <dbReference type="Rhea" id="RHEA:66336"/>
        <dbReference type="ChEBI" id="CHEBI:29985"/>
    </reaction>
    <physiologicalReaction direction="left-to-right" evidence="19">
        <dbReference type="Rhea" id="RHEA:66337"/>
    </physiologicalReaction>
</comment>
<dbReference type="GO" id="GO:0006820">
    <property type="term" value="P:monoatomic anion transport"/>
    <property type="evidence" value="ECO:0007669"/>
    <property type="project" value="TreeGrafter"/>
</dbReference>
<feature type="transmembrane region" description="Helical" evidence="27">
    <location>
        <begin position="618"/>
        <end position="641"/>
    </location>
</feature>